<protein>
    <submittedName>
        <fullName evidence="1">Uncharacterized protein</fullName>
    </submittedName>
</protein>
<evidence type="ECO:0000313" key="2">
    <source>
        <dbReference type="Proteomes" id="UP000281553"/>
    </source>
</evidence>
<evidence type="ECO:0000313" key="1">
    <source>
        <dbReference type="EMBL" id="VDN41044.1"/>
    </source>
</evidence>
<name>A0A3P7NEE2_DIBLA</name>
<gene>
    <name evidence="1" type="ORF">DILT_LOCUS18425</name>
</gene>
<accession>A0A3P7NEE2</accession>
<dbReference type="EMBL" id="UYRU01100265">
    <property type="protein sequence ID" value="VDN41044.1"/>
    <property type="molecule type" value="Genomic_DNA"/>
</dbReference>
<reference evidence="1 2" key="1">
    <citation type="submission" date="2018-11" db="EMBL/GenBank/DDBJ databases">
        <authorList>
            <consortium name="Pathogen Informatics"/>
        </authorList>
    </citation>
    <scope>NUCLEOTIDE SEQUENCE [LARGE SCALE GENOMIC DNA]</scope>
</reference>
<dbReference type="AlphaFoldDB" id="A0A3P7NEE2"/>
<sequence length="93" mass="10343">MPCPPCYNLIQKRVHELRDKLANLFGGDGPDASGDQSELNERVAALNKTVQHMYKEALDNSGGKRQRTHFICVYLDTLETGSSTFETIAATQE</sequence>
<keyword evidence="2" id="KW-1185">Reference proteome</keyword>
<dbReference type="Proteomes" id="UP000281553">
    <property type="component" value="Unassembled WGS sequence"/>
</dbReference>
<dbReference type="OrthoDB" id="5984158at2759"/>
<organism evidence="1 2">
    <name type="scientific">Dibothriocephalus latus</name>
    <name type="common">Fish tapeworm</name>
    <name type="synonym">Diphyllobothrium latum</name>
    <dbReference type="NCBI Taxonomy" id="60516"/>
    <lineage>
        <taxon>Eukaryota</taxon>
        <taxon>Metazoa</taxon>
        <taxon>Spiralia</taxon>
        <taxon>Lophotrochozoa</taxon>
        <taxon>Platyhelminthes</taxon>
        <taxon>Cestoda</taxon>
        <taxon>Eucestoda</taxon>
        <taxon>Diphyllobothriidea</taxon>
        <taxon>Diphyllobothriidae</taxon>
        <taxon>Dibothriocephalus</taxon>
    </lineage>
</organism>
<proteinExistence type="predicted"/>